<evidence type="ECO:0000256" key="1">
    <source>
        <dbReference type="ARBA" id="ARBA00004323"/>
    </source>
</evidence>
<evidence type="ECO:0000256" key="5">
    <source>
        <dbReference type="ARBA" id="ARBA00022679"/>
    </source>
</evidence>
<accession>A0A0K0ETJ8</accession>
<keyword evidence="4 17" id="KW-0328">Glycosyltransferase</keyword>
<organism evidence="19">
    <name type="scientific">Strongyloides stercoralis</name>
    <name type="common">Threadworm</name>
    <dbReference type="NCBI Taxonomy" id="6248"/>
    <lineage>
        <taxon>Eukaryota</taxon>
        <taxon>Metazoa</taxon>
        <taxon>Ecdysozoa</taxon>
        <taxon>Nematoda</taxon>
        <taxon>Chromadorea</taxon>
        <taxon>Rhabditida</taxon>
        <taxon>Tylenchina</taxon>
        <taxon>Panagrolaimomorpha</taxon>
        <taxon>Strongyloidoidea</taxon>
        <taxon>Strongyloididae</taxon>
        <taxon>Strongyloides</taxon>
    </lineage>
</organism>
<dbReference type="GO" id="GO:0030145">
    <property type="term" value="F:manganese ion binding"/>
    <property type="evidence" value="ECO:0007669"/>
    <property type="project" value="UniProtKB-UniRule"/>
</dbReference>
<dbReference type="InterPro" id="IPR029044">
    <property type="entry name" value="Nucleotide-diphossugar_trans"/>
</dbReference>
<comment type="pathway">
    <text evidence="2 17">Protein modification; protein glycosylation.</text>
</comment>
<evidence type="ECO:0000256" key="3">
    <source>
        <dbReference type="ARBA" id="ARBA00006492"/>
    </source>
</evidence>
<dbReference type="FunFam" id="3.90.550.10:FF:000252">
    <property type="entry name" value="Protein O-linked-mannose beta-1,2-N-acetylglucosaminyltransferase 1"/>
    <property type="match status" value="1"/>
</dbReference>
<protein>
    <recommendedName>
        <fullName evidence="14 17">Alpha-1,3-mannosyl-glycoprotein 2-beta-N-acetylglucosaminyltransferase</fullName>
        <shortName evidence="17">GNT-I</shortName>
        <shortName evidence="17">GlcNAc-T I</shortName>
        <ecNumber evidence="14 17">2.4.1.101</ecNumber>
    </recommendedName>
    <alternativeName>
        <fullName evidence="15 17">N-glycosyl-oligosaccharide-glycoprotein N-acetylglucosaminyltransferase I</fullName>
    </alternativeName>
</protein>
<comment type="subcellular location">
    <subcellularLocation>
        <location evidence="1 17">Golgi apparatus membrane</location>
        <topology evidence="1 17">Single-pass type II membrane protein</topology>
    </subcellularLocation>
</comment>
<keyword evidence="9" id="KW-1133">Transmembrane helix</keyword>
<proteinExistence type="inferred from homology"/>
<evidence type="ECO:0000256" key="16">
    <source>
        <dbReference type="ARBA" id="ARBA00049421"/>
    </source>
</evidence>
<keyword evidence="12 17" id="KW-0464">Manganese</keyword>
<comment type="function">
    <text evidence="13 17">Initiates complex N-linked carbohydrate formation. Essential for the conversion of high-mannose to hybrid and complex N-glycans.</text>
</comment>
<evidence type="ECO:0000256" key="9">
    <source>
        <dbReference type="ARBA" id="ARBA00022989"/>
    </source>
</evidence>
<comment type="cofactor">
    <cofactor evidence="17">
        <name>Mn(2+)</name>
        <dbReference type="ChEBI" id="CHEBI:29035"/>
    </cofactor>
    <text evidence="17">The cofactor is mostly bound to the substrate.</text>
</comment>
<dbReference type="WBParaSite" id="SSTP_0001277400.1">
    <property type="protein sequence ID" value="SSTP_0001277400.1"/>
    <property type="gene ID" value="SSTP_0001277400"/>
</dbReference>
<evidence type="ECO:0000313" key="18">
    <source>
        <dbReference type="Proteomes" id="UP000035681"/>
    </source>
</evidence>
<keyword evidence="5" id="KW-0808">Transferase</keyword>
<dbReference type="Pfam" id="PF03071">
    <property type="entry name" value="GNT-I"/>
    <property type="match status" value="1"/>
</dbReference>
<dbReference type="Proteomes" id="UP000035681">
    <property type="component" value="Unplaced"/>
</dbReference>
<dbReference type="PANTHER" id="PTHR10468:SF3">
    <property type="entry name" value="ALPHA-1,3-MANNOSYL-GLYCOPROTEIN 2-BETA-N-ACETYLGLUCOSAMINYLTRANSFERASE"/>
    <property type="match status" value="1"/>
</dbReference>
<comment type="catalytic activity">
    <reaction evidence="16 17">
        <text>N(4)-(alpha-D-Man-(1-&gt;3)-[alpha-D-Man-(1-&gt;3)-[alpha-D-Man-(1-&gt;6)]-alpha-D-Man-(1-&gt;6)]-beta-D-Man-(1-&gt;4)-beta-D-GlcNAc-(1-&gt;4)-beta-D-GlcNAc)-L-asparaginyl-[protein] (N-glucan mannose isomer 5A1,2) + UDP-N-acetyl-alpha-D-glucosamine = N(4)-{beta-D-GlcNAc-(1-&gt;2)-alpha-D-Man-(1-&gt;3)-[alpha-D-Man-(1-&gt;3)-[alpha-D-Man-(1-&gt;6)]-alpha-D-Man-(1-&gt;6)]-beta-D-Man-(1-&gt;4)-beta-D-GlcNAc-(1-&gt;4)-beta-D-GlcNAc}-L-asparaginyl-[protein] + UDP + H(+)</text>
        <dbReference type="Rhea" id="RHEA:11456"/>
        <dbReference type="Rhea" id="RHEA-COMP:14367"/>
        <dbReference type="Rhea" id="RHEA-COMP:14368"/>
        <dbReference type="ChEBI" id="CHEBI:15378"/>
        <dbReference type="ChEBI" id="CHEBI:57705"/>
        <dbReference type="ChEBI" id="CHEBI:58223"/>
        <dbReference type="ChEBI" id="CHEBI:59087"/>
        <dbReference type="ChEBI" id="CHEBI:60625"/>
        <dbReference type="EC" id="2.4.1.101"/>
    </reaction>
</comment>
<dbReference type="PANTHER" id="PTHR10468">
    <property type="entry name" value="PROTEIN O-LINKED-MANNOSE BETA-1,2-N-ACETYLGLUCOSAMINYLTRANSFERASE 1/ALPHA-1,3-MANNOSYL-GLYCOPROTEIN 2-BETA-N-ACETYLGLUCOSAMINYLTRANSFERASE"/>
    <property type="match status" value="1"/>
</dbReference>
<keyword evidence="8 17" id="KW-0735">Signal-anchor</keyword>
<evidence type="ECO:0000256" key="8">
    <source>
        <dbReference type="ARBA" id="ARBA00022968"/>
    </source>
</evidence>
<dbReference type="SUPFAM" id="SSF53448">
    <property type="entry name" value="Nucleotide-diphospho-sugar transferases"/>
    <property type="match status" value="1"/>
</dbReference>
<dbReference type="AlphaFoldDB" id="A0A0K0ETJ8"/>
<keyword evidence="18" id="KW-1185">Reference proteome</keyword>
<evidence type="ECO:0000313" key="19">
    <source>
        <dbReference type="WBParaSite" id="SSTP_0001277400.1"/>
    </source>
</evidence>
<evidence type="ECO:0000256" key="10">
    <source>
        <dbReference type="ARBA" id="ARBA00023034"/>
    </source>
</evidence>
<evidence type="ECO:0000256" key="2">
    <source>
        <dbReference type="ARBA" id="ARBA00004922"/>
    </source>
</evidence>
<dbReference type="Gene3D" id="3.90.550.10">
    <property type="entry name" value="Spore Coat Polysaccharide Biosynthesis Protein SpsA, Chain A"/>
    <property type="match status" value="1"/>
</dbReference>
<dbReference type="GO" id="GO:0006487">
    <property type="term" value="P:protein N-linked glycosylation"/>
    <property type="evidence" value="ECO:0007669"/>
    <property type="project" value="TreeGrafter"/>
</dbReference>
<evidence type="ECO:0000256" key="14">
    <source>
        <dbReference type="ARBA" id="ARBA00038949"/>
    </source>
</evidence>
<evidence type="ECO:0000256" key="12">
    <source>
        <dbReference type="ARBA" id="ARBA00023211"/>
    </source>
</evidence>
<dbReference type="GO" id="GO:0000139">
    <property type="term" value="C:Golgi membrane"/>
    <property type="evidence" value="ECO:0007669"/>
    <property type="project" value="UniProtKB-SubCell"/>
</dbReference>
<dbReference type="UniPathway" id="UPA00378"/>
<dbReference type="WBParaSite" id="TCONS_00000796.p1">
    <property type="protein sequence ID" value="TCONS_00000796.p1"/>
    <property type="gene ID" value="XLOC_000764"/>
</dbReference>
<evidence type="ECO:0000256" key="11">
    <source>
        <dbReference type="ARBA" id="ARBA00023136"/>
    </source>
</evidence>
<dbReference type="STRING" id="6248.A0A0K0ETJ8"/>
<name>A0A0K0ETJ8_STRER</name>
<keyword evidence="10 17" id="KW-0333">Golgi apparatus</keyword>
<keyword evidence="6" id="KW-0812">Transmembrane</keyword>
<dbReference type="InterPro" id="IPR052261">
    <property type="entry name" value="Glycosyltransferase_13"/>
</dbReference>
<evidence type="ECO:0000256" key="7">
    <source>
        <dbReference type="ARBA" id="ARBA00022723"/>
    </source>
</evidence>
<evidence type="ECO:0000256" key="17">
    <source>
        <dbReference type="RuleBase" id="RU368119"/>
    </source>
</evidence>
<dbReference type="Gene3D" id="3.10.180.20">
    <property type="entry name" value="N-Acetylglucosaminyltransferase I, Domain 2"/>
    <property type="match status" value="1"/>
</dbReference>
<comment type="similarity">
    <text evidence="3 17">Belongs to the glycosyltransferase 13 family.</text>
</comment>
<evidence type="ECO:0000256" key="15">
    <source>
        <dbReference type="ARBA" id="ARBA00041712"/>
    </source>
</evidence>
<keyword evidence="11" id="KW-0472">Membrane</keyword>
<keyword evidence="7 17" id="KW-0479">Metal-binding</keyword>
<reference evidence="19" key="1">
    <citation type="submission" date="2015-08" db="UniProtKB">
        <authorList>
            <consortium name="WormBaseParasite"/>
        </authorList>
    </citation>
    <scope>IDENTIFICATION</scope>
</reference>
<evidence type="ECO:0000256" key="13">
    <source>
        <dbReference type="ARBA" id="ARBA00037706"/>
    </source>
</evidence>
<dbReference type="GO" id="GO:0003827">
    <property type="term" value="F:alpha-1,3-mannosylglycoprotein 2-beta-N-acetylglucosaminyltransferase activity"/>
    <property type="evidence" value="ECO:0007669"/>
    <property type="project" value="UniProtKB-UniRule"/>
</dbReference>
<dbReference type="InterPro" id="IPR004139">
    <property type="entry name" value="Glyco_trans_13"/>
</dbReference>
<evidence type="ECO:0000256" key="6">
    <source>
        <dbReference type="ARBA" id="ARBA00022692"/>
    </source>
</evidence>
<sequence length="444" mass="53048">MIFTYQNIEKNLSPLYYDNIDALKIKVNKKIRNISIDVIPILVFCAKRPAALKNHINLLLKYRKDKWNEFPIVISIDGFNEEILEIVDEFVKIYPGISKWHHTVNKDIPIKHQNYRRISEHYKYSLNRIFSNYTFKSLIITEDDLDISKDFFDYFKKMQRLLFEDKSLMCISAWNDNGLEGLINKNKTLSFKRTDFFPGLGWMLTNDFWFEIKDNFPNIFWDDYLRLENIRKNRSCIIPEIPRTLHNMELAGKGSSGGMFSDKLSKIILNDNDVNYDNFNIESLKKENYNYNLLSKIYNAENVTLENLIKFKNFYSNEIVVRYSSPRDFRKIANKFNLMTDFRGGGVPRTAYYGIISIFFNGKQIYLVHNNFTMNSFNENPQNILYHSEWEKKNLYLDFEETFCNKKKYKLPKPCDPNNEKFRETFIKRFRKSRLDMYSGMIIN</sequence>
<dbReference type="EC" id="2.4.1.101" evidence="14 17"/>
<evidence type="ECO:0000256" key="4">
    <source>
        <dbReference type="ARBA" id="ARBA00022676"/>
    </source>
</evidence>